<evidence type="ECO:0000256" key="8">
    <source>
        <dbReference type="ARBA" id="ARBA00022857"/>
    </source>
</evidence>
<dbReference type="FunFam" id="3.60.150.10:FF:000002">
    <property type="entry name" value="Chorismate synthase"/>
    <property type="match status" value="1"/>
</dbReference>
<dbReference type="InterPro" id="IPR020541">
    <property type="entry name" value="Chorismate_synthase_CS"/>
</dbReference>
<organism evidence="13 14">
    <name type="scientific">Caloramator fervidus</name>
    <dbReference type="NCBI Taxonomy" id="29344"/>
    <lineage>
        <taxon>Bacteria</taxon>
        <taxon>Bacillati</taxon>
        <taxon>Bacillota</taxon>
        <taxon>Clostridia</taxon>
        <taxon>Eubacteriales</taxon>
        <taxon>Clostridiaceae</taxon>
        <taxon>Caloramator</taxon>
    </lineage>
</organism>
<dbReference type="AlphaFoldDB" id="A0A1H5VT10"/>
<evidence type="ECO:0000256" key="10">
    <source>
        <dbReference type="ARBA" id="ARBA00023239"/>
    </source>
</evidence>
<dbReference type="CDD" id="cd07304">
    <property type="entry name" value="Chorismate_synthase"/>
    <property type="match status" value="1"/>
</dbReference>
<keyword evidence="9 11" id="KW-0057">Aromatic amino acid biosynthesis</keyword>
<keyword evidence="7 11" id="KW-0274">FAD</keyword>
<dbReference type="GO" id="GO:0008652">
    <property type="term" value="P:amino acid biosynthetic process"/>
    <property type="evidence" value="ECO:0007669"/>
    <property type="project" value="UniProtKB-KW"/>
</dbReference>
<dbReference type="NCBIfam" id="TIGR00033">
    <property type="entry name" value="aroC"/>
    <property type="match status" value="1"/>
</dbReference>
<dbReference type="HAMAP" id="MF_00300">
    <property type="entry name" value="Chorismate_synth"/>
    <property type="match status" value="1"/>
</dbReference>
<dbReference type="Gene3D" id="3.60.150.10">
    <property type="entry name" value="Chorismate synthase AroC"/>
    <property type="match status" value="1"/>
</dbReference>
<evidence type="ECO:0000256" key="7">
    <source>
        <dbReference type="ARBA" id="ARBA00022827"/>
    </source>
</evidence>
<dbReference type="Proteomes" id="UP000242850">
    <property type="component" value="Unassembled WGS sequence"/>
</dbReference>
<evidence type="ECO:0000256" key="6">
    <source>
        <dbReference type="ARBA" id="ARBA00022643"/>
    </source>
</evidence>
<comment type="pathway">
    <text evidence="1 11 12">Metabolic intermediate biosynthesis; chorismate biosynthesis; chorismate from D-erythrose 4-phosphate and phosphoenolpyruvate: step 7/7.</text>
</comment>
<comment type="similarity">
    <text evidence="2 11 12">Belongs to the chorismate synthase family.</text>
</comment>
<evidence type="ECO:0000256" key="9">
    <source>
        <dbReference type="ARBA" id="ARBA00023141"/>
    </source>
</evidence>
<evidence type="ECO:0000256" key="4">
    <source>
        <dbReference type="ARBA" id="ARBA00022605"/>
    </source>
</evidence>
<evidence type="ECO:0000256" key="3">
    <source>
        <dbReference type="ARBA" id="ARBA00013036"/>
    </source>
</evidence>
<keyword evidence="14" id="KW-1185">Reference proteome</keyword>
<dbReference type="EMBL" id="FNUK01000015">
    <property type="protein sequence ID" value="SEF90263.1"/>
    <property type="molecule type" value="Genomic_DNA"/>
</dbReference>
<dbReference type="InterPro" id="IPR035904">
    <property type="entry name" value="Chorismate_synth_AroC_sf"/>
</dbReference>
<comment type="catalytic activity">
    <reaction evidence="11 12">
        <text>5-O-(1-carboxyvinyl)-3-phosphoshikimate = chorismate + phosphate</text>
        <dbReference type="Rhea" id="RHEA:21020"/>
        <dbReference type="ChEBI" id="CHEBI:29748"/>
        <dbReference type="ChEBI" id="CHEBI:43474"/>
        <dbReference type="ChEBI" id="CHEBI:57701"/>
        <dbReference type="EC" id="4.2.3.5"/>
    </reaction>
</comment>
<keyword evidence="6 11" id="KW-0288">FMN</keyword>
<sequence length="394" mass="43796">MLRFLDAGESHGKMLVAIIEGFPSNVEIDFESVNKFLSRRQKGYGRGARMKIESDKIEVISGIRGGKTTGAPICIAIHNKDYENWKEIMDYLKEYKEKVTVPRPGHADLNGVLKYDLDDIRNVIERASARETAIRVAVGAICMELLKVFNVKFISRTVKIGNIVDTTKVEEYSDEIVNIIENSPLRCLDKKVEKEMMDLIDKAREEGDTLGGAVEVIAFNVPQGLGSYSFYDRRMDYLISGSVMSIQGVKAVEIGEGIKGSETKGSQFNDKIIFEDGIFKRASNNSGGIEGGITTGMPIVVRAYMKPIPSIKKEFETVDIYGNKIKSRYERSDVCAVPSLAVVVESVLAYEILKEFLNKFSGDSLADVINSYNHYNLRVGGGKNYGRSFANSTK</sequence>
<dbReference type="SUPFAM" id="SSF103263">
    <property type="entry name" value="Chorismate synthase, AroC"/>
    <property type="match status" value="1"/>
</dbReference>
<dbReference type="EC" id="4.2.3.5" evidence="3 11"/>
<dbReference type="GO" id="GO:0009073">
    <property type="term" value="P:aromatic amino acid family biosynthetic process"/>
    <property type="evidence" value="ECO:0007669"/>
    <property type="project" value="UniProtKB-KW"/>
</dbReference>
<feature type="binding site" evidence="11">
    <location>
        <position position="40"/>
    </location>
    <ligand>
        <name>NADP(+)</name>
        <dbReference type="ChEBI" id="CHEBI:58349"/>
    </ligand>
</feature>
<feature type="binding site" evidence="11">
    <location>
        <position position="331"/>
    </location>
    <ligand>
        <name>FMN</name>
        <dbReference type="ChEBI" id="CHEBI:58210"/>
    </ligand>
</feature>
<name>A0A1H5VT10_9CLOT</name>
<dbReference type="Pfam" id="PF01264">
    <property type="entry name" value="Chorismate_synt"/>
    <property type="match status" value="1"/>
</dbReference>
<keyword evidence="8 11" id="KW-0521">NADP</keyword>
<dbReference type="NCBIfam" id="NF003793">
    <property type="entry name" value="PRK05382.1"/>
    <property type="match status" value="1"/>
</dbReference>
<accession>A0A1H5VT10</accession>
<dbReference type="PANTHER" id="PTHR21085">
    <property type="entry name" value="CHORISMATE SYNTHASE"/>
    <property type="match status" value="1"/>
</dbReference>
<evidence type="ECO:0000256" key="1">
    <source>
        <dbReference type="ARBA" id="ARBA00005044"/>
    </source>
</evidence>
<feature type="binding site" evidence="11">
    <location>
        <begin position="126"/>
        <end position="128"/>
    </location>
    <ligand>
        <name>FMN</name>
        <dbReference type="ChEBI" id="CHEBI:58210"/>
    </ligand>
</feature>
<gene>
    <name evidence="11" type="primary">aroC</name>
    <name evidence="13" type="ORF">SAMN05660865_01293</name>
</gene>
<keyword evidence="10 11" id="KW-0456">Lyase</keyword>
<dbReference type="GO" id="GO:0010181">
    <property type="term" value="F:FMN binding"/>
    <property type="evidence" value="ECO:0007669"/>
    <property type="project" value="TreeGrafter"/>
</dbReference>
<dbReference type="PROSITE" id="PS00788">
    <property type="entry name" value="CHORISMATE_SYNTHASE_2"/>
    <property type="match status" value="1"/>
</dbReference>
<feature type="binding site" evidence="11">
    <location>
        <begin position="247"/>
        <end position="248"/>
    </location>
    <ligand>
        <name>FMN</name>
        <dbReference type="ChEBI" id="CHEBI:58210"/>
    </ligand>
</feature>
<comment type="function">
    <text evidence="11">Catalyzes the anti-1,4-elimination of the C-3 phosphate and the C-6 proR hydrogen from 5-enolpyruvylshikimate-3-phosphate (EPSP) to yield chorismate, which is the branch point compound that serves as the starting substrate for the three terminal pathways of aromatic amino acid biosynthesis. This reaction introduces a second double bond into the aromatic ring system.</text>
</comment>
<feature type="binding site" evidence="11">
    <location>
        <position position="46"/>
    </location>
    <ligand>
        <name>NADP(+)</name>
        <dbReference type="ChEBI" id="CHEBI:58349"/>
    </ligand>
</feature>
<feature type="binding site" evidence="11">
    <location>
        <position position="291"/>
    </location>
    <ligand>
        <name>FMN</name>
        <dbReference type="ChEBI" id="CHEBI:58210"/>
    </ligand>
</feature>
<dbReference type="PIRSF" id="PIRSF001456">
    <property type="entry name" value="Chorismate_synth"/>
    <property type="match status" value="1"/>
</dbReference>
<evidence type="ECO:0000256" key="12">
    <source>
        <dbReference type="RuleBase" id="RU000605"/>
    </source>
</evidence>
<protein>
    <recommendedName>
        <fullName evidence="3 11">Chorismate synthase</fullName>
        <shortName evidence="11">CS</shortName>
        <ecNumber evidence="3 11">4.2.3.5</ecNumber>
    </recommendedName>
    <alternativeName>
        <fullName evidence="11">5-enolpyruvylshikimate-3-phosphate phospholyase</fullName>
    </alternativeName>
</protein>
<evidence type="ECO:0000313" key="13">
    <source>
        <dbReference type="EMBL" id="SEF90263.1"/>
    </source>
</evidence>
<dbReference type="OrthoDB" id="9771806at2"/>
<dbReference type="PROSITE" id="PS00787">
    <property type="entry name" value="CHORISMATE_SYNTHASE_1"/>
    <property type="match status" value="1"/>
</dbReference>
<evidence type="ECO:0000256" key="5">
    <source>
        <dbReference type="ARBA" id="ARBA00022630"/>
    </source>
</evidence>
<feature type="binding site" evidence="11">
    <location>
        <begin position="306"/>
        <end position="310"/>
    </location>
    <ligand>
        <name>FMN</name>
        <dbReference type="ChEBI" id="CHEBI:58210"/>
    </ligand>
</feature>
<dbReference type="PANTHER" id="PTHR21085:SF0">
    <property type="entry name" value="CHORISMATE SYNTHASE"/>
    <property type="match status" value="1"/>
</dbReference>
<dbReference type="GO" id="GO:0004107">
    <property type="term" value="F:chorismate synthase activity"/>
    <property type="evidence" value="ECO:0007669"/>
    <property type="project" value="UniProtKB-UniRule"/>
</dbReference>
<keyword evidence="5 11" id="KW-0285">Flavoprotein</keyword>
<evidence type="ECO:0000256" key="11">
    <source>
        <dbReference type="HAMAP-Rule" id="MF_00300"/>
    </source>
</evidence>
<comment type="cofactor">
    <cofactor evidence="11 12">
        <name>FMNH2</name>
        <dbReference type="ChEBI" id="CHEBI:57618"/>
    </cofactor>
    <text evidence="11 12">Reduced FMN (FMNH(2)).</text>
</comment>
<comment type="subunit">
    <text evidence="11">Homotetramer.</text>
</comment>
<dbReference type="RefSeq" id="WP_103896242.1">
    <property type="nucleotide sequence ID" value="NZ_FNUK01000015.1"/>
</dbReference>
<dbReference type="InterPro" id="IPR000453">
    <property type="entry name" value="Chorismate_synth"/>
</dbReference>
<dbReference type="GO" id="GO:0009423">
    <property type="term" value="P:chorismate biosynthetic process"/>
    <property type="evidence" value="ECO:0007669"/>
    <property type="project" value="UniProtKB-UniRule"/>
</dbReference>
<evidence type="ECO:0000313" key="14">
    <source>
        <dbReference type="Proteomes" id="UP000242850"/>
    </source>
</evidence>
<reference evidence="14" key="1">
    <citation type="submission" date="2016-10" db="EMBL/GenBank/DDBJ databases">
        <authorList>
            <person name="Varghese N."/>
            <person name="Submissions S."/>
        </authorList>
    </citation>
    <scope>NUCLEOTIDE SEQUENCE [LARGE SCALE GENOMIC DNA]</scope>
    <source>
        <strain evidence="14">DSM 5463</strain>
    </source>
</reference>
<keyword evidence="4 11" id="KW-0028">Amino-acid biosynthesis</keyword>
<dbReference type="UniPathway" id="UPA00053">
    <property type="reaction ID" value="UER00090"/>
</dbReference>
<evidence type="ECO:0000256" key="2">
    <source>
        <dbReference type="ARBA" id="ARBA00008014"/>
    </source>
</evidence>
<proteinExistence type="inferred from homology"/>
<dbReference type="GO" id="GO:0005829">
    <property type="term" value="C:cytosol"/>
    <property type="evidence" value="ECO:0007669"/>
    <property type="project" value="TreeGrafter"/>
</dbReference>